<dbReference type="AlphaFoldDB" id="A0A382CPF2"/>
<dbReference type="Gene3D" id="3.10.20.30">
    <property type="match status" value="1"/>
</dbReference>
<sequence length="572" mass="63248">MKNKRSIRKNYIANLAHWERRLRLGSGLILVAFVVPHLTNHALGIFSFEAMEALRDWLALVWRSTAGTVFLYGAMVSHFALALYSLFRRTTLRMSAWEAAQLILGLAIIPLLAFHAIFNRMVWELTTTEVDYQLVIATIWYKDFETWRILLLVLVVWAHLVIGLHFWGRVKAHYPTFLPFLYAIAVLLPVLALLGFIRSGLNQPYSGGEKYVDRMLNSPFNHKLQFIQSLEPITLWTFLGLLVGVLLAREVNRIYAMRHGVFRLQHAGGNSISVPVGRSILEAVRAAGIPHASVCGGRARCTTCRVRISWGLDRLPPSGQLEATALKRINAQPNVRLACQTRPQSDVTITPLVPANASPEEAYKAGGLSGSEQKIVAMFVDLRGSTALGQSRMPYDVIFILNQFFAELAEALSATRGHYAHFAGDGLLALYGLEGEFQQGCRDVLAGAAEMLDRLELLNKRLNHELDEPLRIGIGIHSGEAIVGTMGPPKAPTLSAIGDNINIAARLEAKTKVFKCNIIVSSDTVRHAGLIPDPTTEHKVAVRGRKGEIMVLALDSVNDIPGFHQLIITPSI</sequence>
<feature type="transmembrane region" description="Helical" evidence="4">
    <location>
        <begin position="180"/>
        <end position="201"/>
    </location>
</feature>
<dbReference type="InterPro" id="IPR036010">
    <property type="entry name" value="2Fe-2S_ferredoxin-like_sf"/>
</dbReference>
<dbReference type="Pfam" id="PF00211">
    <property type="entry name" value="Guanylate_cyc"/>
    <property type="match status" value="1"/>
</dbReference>
<dbReference type="PROSITE" id="PS50125">
    <property type="entry name" value="GUANYLATE_CYCLASE_2"/>
    <property type="match status" value="1"/>
</dbReference>
<feature type="transmembrane region" description="Helical" evidence="4">
    <location>
        <begin position="99"/>
        <end position="118"/>
    </location>
</feature>
<evidence type="ECO:0000256" key="4">
    <source>
        <dbReference type="SAM" id="Phobius"/>
    </source>
</evidence>
<dbReference type="PROSITE" id="PS51085">
    <property type="entry name" value="2FE2S_FER_2"/>
    <property type="match status" value="1"/>
</dbReference>
<gene>
    <name evidence="7" type="ORF">METZ01_LOCUS180021</name>
</gene>
<dbReference type="SUPFAM" id="SSF54292">
    <property type="entry name" value="2Fe-2S ferredoxin-like"/>
    <property type="match status" value="1"/>
</dbReference>
<feature type="domain" description="Guanylate cyclase" evidence="5">
    <location>
        <begin position="376"/>
        <end position="508"/>
    </location>
</feature>
<evidence type="ECO:0000256" key="3">
    <source>
        <dbReference type="ARBA" id="ARBA00023136"/>
    </source>
</evidence>
<dbReference type="CDD" id="cd07302">
    <property type="entry name" value="CHD"/>
    <property type="match status" value="1"/>
</dbReference>
<name>A0A382CPF2_9ZZZZ</name>
<keyword evidence="4" id="KW-0812">Transmembrane</keyword>
<feature type="transmembrane region" description="Helical" evidence="4">
    <location>
        <begin position="149"/>
        <end position="168"/>
    </location>
</feature>
<dbReference type="PANTHER" id="PTHR43081">
    <property type="entry name" value="ADENYLATE CYCLASE, TERMINAL-DIFFERENTIATION SPECIFIC-RELATED"/>
    <property type="match status" value="1"/>
</dbReference>
<evidence type="ECO:0000256" key="1">
    <source>
        <dbReference type="ARBA" id="ARBA00004651"/>
    </source>
</evidence>
<dbReference type="InterPro" id="IPR001041">
    <property type="entry name" value="2Fe-2S_ferredoxin-type"/>
</dbReference>
<keyword evidence="4" id="KW-1133">Transmembrane helix</keyword>
<feature type="transmembrane region" description="Helical" evidence="4">
    <location>
        <begin position="27"/>
        <end position="48"/>
    </location>
</feature>
<dbReference type="InterPro" id="IPR050697">
    <property type="entry name" value="Adenylyl/Guanylyl_Cyclase_3/4"/>
</dbReference>
<protein>
    <recommendedName>
        <fullName evidence="8">Guanylate cyclase domain-containing protein</fullName>
    </recommendedName>
</protein>
<dbReference type="SUPFAM" id="SSF81343">
    <property type="entry name" value="Fumarate reductase respiratory complex transmembrane subunits"/>
    <property type="match status" value="1"/>
</dbReference>
<evidence type="ECO:0000313" key="7">
    <source>
        <dbReference type="EMBL" id="SVB27167.1"/>
    </source>
</evidence>
<evidence type="ECO:0000259" key="5">
    <source>
        <dbReference type="PROSITE" id="PS50125"/>
    </source>
</evidence>
<dbReference type="PANTHER" id="PTHR43081:SF17">
    <property type="entry name" value="BLL5647 PROTEIN"/>
    <property type="match status" value="1"/>
</dbReference>
<dbReference type="SMART" id="SM00044">
    <property type="entry name" value="CYCc"/>
    <property type="match status" value="1"/>
</dbReference>
<comment type="subcellular location">
    <subcellularLocation>
        <location evidence="1">Cell membrane</location>
        <topology evidence="1">Multi-pass membrane protein</topology>
    </subcellularLocation>
</comment>
<dbReference type="Pfam" id="PF00111">
    <property type="entry name" value="Fer2"/>
    <property type="match status" value="1"/>
</dbReference>
<dbReference type="SUPFAM" id="SSF55073">
    <property type="entry name" value="Nucleotide cyclase"/>
    <property type="match status" value="1"/>
</dbReference>
<feature type="transmembrane region" description="Helical" evidence="4">
    <location>
        <begin position="226"/>
        <end position="248"/>
    </location>
</feature>
<dbReference type="EMBL" id="UINC01035174">
    <property type="protein sequence ID" value="SVB27167.1"/>
    <property type="molecule type" value="Genomic_DNA"/>
</dbReference>
<feature type="transmembrane region" description="Helical" evidence="4">
    <location>
        <begin position="68"/>
        <end position="87"/>
    </location>
</feature>
<evidence type="ECO:0000259" key="6">
    <source>
        <dbReference type="PROSITE" id="PS51085"/>
    </source>
</evidence>
<dbReference type="GO" id="GO:0006171">
    <property type="term" value="P:cAMP biosynthetic process"/>
    <property type="evidence" value="ECO:0007669"/>
    <property type="project" value="TreeGrafter"/>
</dbReference>
<accession>A0A382CPF2</accession>
<proteinExistence type="predicted"/>
<keyword evidence="2" id="KW-1003">Cell membrane</keyword>
<evidence type="ECO:0000256" key="2">
    <source>
        <dbReference type="ARBA" id="ARBA00022475"/>
    </source>
</evidence>
<evidence type="ECO:0008006" key="8">
    <source>
        <dbReference type="Google" id="ProtNLM"/>
    </source>
</evidence>
<dbReference type="Gene3D" id="3.30.70.1230">
    <property type="entry name" value="Nucleotide cyclase"/>
    <property type="match status" value="1"/>
</dbReference>
<feature type="domain" description="2Fe-2S ferredoxin-type" evidence="6">
    <location>
        <begin position="252"/>
        <end position="355"/>
    </location>
</feature>
<dbReference type="CDD" id="cd00207">
    <property type="entry name" value="fer2"/>
    <property type="match status" value="1"/>
</dbReference>
<organism evidence="7">
    <name type="scientific">marine metagenome</name>
    <dbReference type="NCBI Taxonomy" id="408172"/>
    <lineage>
        <taxon>unclassified sequences</taxon>
        <taxon>metagenomes</taxon>
        <taxon>ecological metagenomes</taxon>
    </lineage>
</organism>
<dbReference type="GO" id="GO:0035556">
    <property type="term" value="P:intracellular signal transduction"/>
    <property type="evidence" value="ECO:0007669"/>
    <property type="project" value="InterPro"/>
</dbReference>
<dbReference type="GO" id="GO:0005886">
    <property type="term" value="C:plasma membrane"/>
    <property type="evidence" value="ECO:0007669"/>
    <property type="project" value="UniProtKB-SubCell"/>
</dbReference>
<dbReference type="GO" id="GO:0051536">
    <property type="term" value="F:iron-sulfur cluster binding"/>
    <property type="evidence" value="ECO:0007669"/>
    <property type="project" value="InterPro"/>
</dbReference>
<reference evidence="7" key="1">
    <citation type="submission" date="2018-05" db="EMBL/GenBank/DDBJ databases">
        <authorList>
            <person name="Lanie J.A."/>
            <person name="Ng W.-L."/>
            <person name="Kazmierczak K.M."/>
            <person name="Andrzejewski T.M."/>
            <person name="Davidsen T.M."/>
            <person name="Wayne K.J."/>
            <person name="Tettelin H."/>
            <person name="Glass J.I."/>
            <person name="Rusch D."/>
            <person name="Podicherti R."/>
            <person name="Tsui H.-C.T."/>
            <person name="Winkler M.E."/>
        </authorList>
    </citation>
    <scope>NUCLEOTIDE SEQUENCE</scope>
</reference>
<dbReference type="InterPro" id="IPR012675">
    <property type="entry name" value="Beta-grasp_dom_sf"/>
</dbReference>
<keyword evidence="3 4" id="KW-0472">Membrane</keyword>
<dbReference type="InterPro" id="IPR001054">
    <property type="entry name" value="A/G_cyclase"/>
</dbReference>
<dbReference type="InterPro" id="IPR034804">
    <property type="entry name" value="SQR/QFR_C/D"/>
</dbReference>
<dbReference type="InterPro" id="IPR029787">
    <property type="entry name" value="Nucleotide_cyclase"/>
</dbReference>